<dbReference type="Proteomes" id="UP000229098">
    <property type="component" value="Unassembled WGS sequence"/>
</dbReference>
<sequence>MKLWYIYILFCDQKTFYIGMTDNLKRRLTQHQKKESFWTKKFSDIELVYSENYSTRSQAERRELQLKKWSVAKKKALINGDKELLQKLSKST</sequence>
<comment type="caution">
    <text evidence="3">The sequence shown here is derived from an EMBL/GenBank/DDBJ whole genome shotgun (WGS) entry which is preliminary data.</text>
</comment>
<dbReference type="AlphaFoldDB" id="A0A2M8KWK6"/>
<dbReference type="SMART" id="SM00465">
    <property type="entry name" value="GIYc"/>
    <property type="match status" value="1"/>
</dbReference>
<evidence type="ECO:0000259" key="2">
    <source>
        <dbReference type="PROSITE" id="PS50164"/>
    </source>
</evidence>
<dbReference type="PANTHER" id="PTHR34477">
    <property type="entry name" value="UPF0213 PROTEIN YHBQ"/>
    <property type="match status" value="1"/>
</dbReference>
<comment type="similarity">
    <text evidence="1">Belongs to the UPF0213 family.</text>
</comment>
<dbReference type="EMBL" id="PFEF01000006">
    <property type="protein sequence ID" value="PJE64287.1"/>
    <property type="molecule type" value="Genomic_DNA"/>
</dbReference>
<dbReference type="PANTHER" id="PTHR34477:SF1">
    <property type="entry name" value="UPF0213 PROTEIN YHBQ"/>
    <property type="match status" value="1"/>
</dbReference>
<protein>
    <recommendedName>
        <fullName evidence="2">GIY-YIG domain-containing protein</fullName>
    </recommendedName>
</protein>
<dbReference type="InterPro" id="IPR035901">
    <property type="entry name" value="GIY-YIG_endonuc_sf"/>
</dbReference>
<name>A0A2M8KWK6_9BACT</name>
<reference evidence="4" key="1">
    <citation type="submission" date="2017-09" db="EMBL/GenBank/DDBJ databases">
        <title>Depth-based differentiation of microbial function through sediment-hosted aquifers and enrichment of novel symbionts in the deep terrestrial subsurface.</title>
        <authorList>
            <person name="Probst A.J."/>
            <person name="Ladd B."/>
            <person name="Jarett J.K."/>
            <person name="Geller-Mcgrath D.E."/>
            <person name="Sieber C.M.K."/>
            <person name="Emerson J.B."/>
            <person name="Anantharaman K."/>
            <person name="Thomas B.C."/>
            <person name="Malmstrom R."/>
            <person name="Stieglmeier M."/>
            <person name="Klingl A."/>
            <person name="Woyke T."/>
            <person name="Ryan C.M."/>
            <person name="Banfield J.F."/>
        </authorList>
    </citation>
    <scope>NUCLEOTIDE SEQUENCE [LARGE SCALE GENOMIC DNA]</scope>
</reference>
<dbReference type="InterPro" id="IPR000305">
    <property type="entry name" value="GIY-YIG_endonuc"/>
</dbReference>
<evidence type="ECO:0000313" key="4">
    <source>
        <dbReference type="Proteomes" id="UP000229098"/>
    </source>
</evidence>
<evidence type="ECO:0000256" key="1">
    <source>
        <dbReference type="ARBA" id="ARBA00007435"/>
    </source>
</evidence>
<feature type="domain" description="GIY-YIG" evidence="2">
    <location>
        <begin position="2"/>
        <end position="76"/>
    </location>
</feature>
<dbReference type="Pfam" id="PF01541">
    <property type="entry name" value="GIY-YIG"/>
    <property type="match status" value="1"/>
</dbReference>
<dbReference type="InterPro" id="IPR050190">
    <property type="entry name" value="UPF0213_domain"/>
</dbReference>
<gene>
    <name evidence="3" type="ORF">COU90_02445</name>
</gene>
<dbReference type="PROSITE" id="PS50164">
    <property type="entry name" value="GIY_YIG"/>
    <property type="match status" value="1"/>
</dbReference>
<proteinExistence type="inferred from homology"/>
<dbReference type="Gene3D" id="3.40.1440.10">
    <property type="entry name" value="GIY-YIG endonuclease"/>
    <property type="match status" value="1"/>
</dbReference>
<accession>A0A2M8KWK6</accession>
<evidence type="ECO:0000313" key="3">
    <source>
        <dbReference type="EMBL" id="PJE64287.1"/>
    </source>
</evidence>
<organism evidence="3 4">
    <name type="scientific">Candidatus Ryanbacteria bacterium CG10_big_fil_rev_8_21_14_0_10_43_42</name>
    <dbReference type="NCBI Taxonomy" id="1974864"/>
    <lineage>
        <taxon>Bacteria</taxon>
        <taxon>Candidatus Ryaniibacteriota</taxon>
    </lineage>
</organism>
<dbReference type="SUPFAM" id="SSF82771">
    <property type="entry name" value="GIY-YIG endonuclease"/>
    <property type="match status" value="1"/>
</dbReference>